<dbReference type="AlphaFoldDB" id="A0A0P4R6V4"/>
<sequence length="203" mass="21893">MENYVHLNSMQILCWDVANRLGVHPAAAESALLATLEHFHAEAHHPAVARAGRTPAEYLDVAVTTPRFAATLSSSALMADGREVDARLNWEAYVQREVSAARLAHKAVPATALLGNPDAVHRIGRGLGLSDEQTDQFIPGIVLTLAAGYPYRTARQRHLSLTDILAQIAAEDLTELLRHTALSAAGLTDDAAAVLQRIQRAAR</sequence>
<evidence type="ECO:0000313" key="1">
    <source>
        <dbReference type="EMBL" id="GAO08654.1"/>
    </source>
</evidence>
<organism evidence="1 2">
    <name type="scientific">Streptomyces lydicamycinicus</name>
    <dbReference type="NCBI Taxonomy" id="1546107"/>
    <lineage>
        <taxon>Bacteria</taxon>
        <taxon>Bacillati</taxon>
        <taxon>Actinomycetota</taxon>
        <taxon>Actinomycetes</taxon>
        <taxon>Kitasatosporales</taxon>
        <taxon>Streptomycetaceae</taxon>
        <taxon>Streptomyces</taxon>
    </lineage>
</organism>
<protein>
    <submittedName>
        <fullName evidence="1">Uncharacterized protein</fullName>
    </submittedName>
</protein>
<reference evidence="2" key="1">
    <citation type="submission" date="2014-09" db="EMBL/GenBank/DDBJ databases">
        <title>Whole genome shotgun sequence of Streptomyces sp. NBRC 110027.</title>
        <authorList>
            <person name="Komaki H."/>
            <person name="Ichikawa N."/>
            <person name="Katano-Makiyama Y."/>
            <person name="Hosoyama A."/>
            <person name="Hashimoto M."/>
            <person name="Uohara A."/>
            <person name="Kitahashi Y."/>
            <person name="Ohji S."/>
            <person name="Kimura A."/>
            <person name="Yamazoe A."/>
            <person name="Igarashi Y."/>
            <person name="Fujita N."/>
        </authorList>
    </citation>
    <scope>NUCLEOTIDE SEQUENCE [LARGE SCALE GENOMIC DNA]</scope>
    <source>
        <strain evidence="2">NBRC 110027</strain>
    </source>
</reference>
<dbReference type="Proteomes" id="UP000048965">
    <property type="component" value="Unassembled WGS sequence"/>
</dbReference>
<proteinExistence type="predicted"/>
<evidence type="ECO:0000313" key="2">
    <source>
        <dbReference type="Proteomes" id="UP000048965"/>
    </source>
</evidence>
<comment type="caution">
    <text evidence="1">The sequence shown here is derived from an EMBL/GenBank/DDBJ whole genome shotgun (WGS) entry which is preliminary data.</text>
</comment>
<gene>
    <name evidence="1" type="ORF">TPA0598_04_02900</name>
</gene>
<dbReference type="RefSeq" id="WP_158894459.1">
    <property type="nucleotide sequence ID" value="NZ_BBNO01000004.1"/>
</dbReference>
<keyword evidence="2" id="KW-1185">Reference proteome</keyword>
<reference evidence="1 2" key="2">
    <citation type="journal article" date="2015" name="Stand. Genomic Sci.">
        <title>Draft genome sequence of marine-derived Streptomyces sp. TP-A0598, a producer of anti-MRSA antibiotic lydicamycins.</title>
        <authorList>
            <person name="Komaki H."/>
            <person name="Ichikawa N."/>
            <person name="Hosoyama A."/>
            <person name="Fujita N."/>
            <person name="Igarashi Y."/>
        </authorList>
    </citation>
    <scope>NUCLEOTIDE SEQUENCE [LARGE SCALE GENOMIC DNA]</scope>
    <source>
        <strain evidence="1 2">NBRC 110027</strain>
    </source>
</reference>
<name>A0A0P4R6V4_9ACTN</name>
<dbReference type="EMBL" id="BBNO01000004">
    <property type="protein sequence ID" value="GAO08654.1"/>
    <property type="molecule type" value="Genomic_DNA"/>
</dbReference>
<dbReference type="OrthoDB" id="4190643at2"/>
<accession>A0A0P4R6V4</accession>